<keyword evidence="3" id="KW-1185">Reference proteome</keyword>
<feature type="chain" id="PRO_5017369725" evidence="1">
    <location>
        <begin position="25"/>
        <end position="68"/>
    </location>
</feature>
<evidence type="ECO:0000313" key="2">
    <source>
        <dbReference type="EMBL" id="MCI40011.1"/>
    </source>
</evidence>
<evidence type="ECO:0000313" key="3">
    <source>
        <dbReference type="Proteomes" id="UP000265520"/>
    </source>
</evidence>
<dbReference type="Proteomes" id="UP000265520">
    <property type="component" value="Unassembled WGS sequence"/>
</dbReference>
<name>A0A392RTN4_9FABA</name>
<dbReference type="AlphaFoldDB" id="A0A392RTN4"/>
<dbReference type="EMBL" id="LXQA010274670">
    <property type="protein sequence ID" value="MCI40011.1"/>
    <property type="molecule type" value="Genomic_DNA"/>
</dbReference>
<comment type="caution">
    <text evidence="2">The sequence shown here is derived from an EMBL/GenBank/DDBJ whole genome shotgun (WGS) entry which is preliminary data.</text>
</comment>
<keyword evidence="1" id="KW-0732">Signal</keyword>
<evidence type="ECO:0000256" key="1">
    <source>
        <dbReference type="SAM" id="SignalP"/>
    </source>
</evidence>
<accession>A0A392RTN4</accession>
<proteinExistence type="predicted"/>
<sequence>MHKGNKFIDMLLIAVVAAAIAARSEKFTMAAPGHGEAERLGEADVIWVKRARFEFAVRVSRGLERLNL</sequence>
<reference evidence="2 3" key="1">
    <citation type="journal article" date="2018" name="Front. Plant Sci.">
        <title>Red Clover (Trifolium pratense) and Zigzag Clover (T. medium) - A Picture of Genomic Similarities and Differences.</title>
        <authorList>
            <person name="Dluhosova J."/>
            <person name="Istvanek J."/>
            <person name="Nedelnik J."/>
            <person name="Repkova J."/>
        </authorList>
    </citation>
    <scope>NUCLEOTIDE SEQUENCE [LARGE SCALE GENOMIC DNA]</scope>
    <source>
        <strain evidence="3">cv. 10/8</strain>
        <tissue evidence="2">Leaf</tissue>
    </source>
</reference>
<feature type="signal peptide" evidence="1">
    <location>
        <begin position="1"/>
        <end position="24"/>
    </location>
</feature>
<protein>
    <submittedName>
        <fullName evidence="2">Uncharacterized protein</fullName>
    </submittedName>
</protein>
<organism evidence="2 3">
    <name type="scientific">Trifolium medium</name>
    <dbReference type="NCBI Taxonomy" id="97028"/>
    <lineage>
        <taxon>Eukaryota</taxon>
        <taxon>Viridiplantae</taxon>
        <taxon>Streptophyta</taxon>
        <taxon>Embryophyta</taxon>
        <taxon>Tracheophyta</taxon>
        <taxon>Spermatophyta</taxon>
        <taxon>Magnoliopsida</taxon>
        <taxon>eudicotyledons</taxon>
        <taxon>Gunneridae</taxon>
        <taxon>Pentapetalae</taxon>
        <taxon>rosids</taxon>
        <taxon>fabids</taxon>
        <taxon>Fabales</taxon>
        <taxon>Fabaceae</taxon>
        <taxon>Papilionoideae</taxon>
        <taxon>50 kb inversion clade</taxon>
        <taxon>NPAAA clade</taxon>
        <taxon>Hologalegina</taxon>
        <taxon>IRL clade</taxon>
        <taxon>Trifolieae</taxon>
        <taxon>Trifolium</taxon>
    </lineage>
</organism>